<evidence type="ECO:0000256" key="2">
    <source>
        <dbReference type="ARBA" id="ARBA00022528"/>
    </source>
</evidence>
<protein>
    <recommendedName>
        <fullName evidence="9">Inactive purple acid phosphatase-like protein</fullName>
    </recommendedName>
</protein>
<evidence type="ECO:0000256" key="6">
    <source>
        <dbReference type="SAM" id="MobiDB-lite"/>
    </source>
</evidence>
<evidence type="ECO:0000256" key="3">
    <source>
        <dbReference type="ARBA" id="ARBA00022640"/>
    </source>
</evidence>
<dbReference type="EMBL" id="PYDT01000001">
    <property type="protein sequence ID" value="THU74387.1"/>
    <property type="molecule type" value="Genomic_DNA"/>
</dbReference>
<sequence>MLREQRGEEEDATNRSPRSGSRRRSSREWLRPRQRAEAPPRSSHLLRPLTREETNSEPLVTEHPSLKEAVSKTSSSSWEMAARSGGLAAAPFDLGFGRIRLPPLLWMPSCARAGAGRGGVGRVVRCCCPAEKAEDCWLEPKKKGGTRRARAEALPSLPFPSTRSKRLSKQQDFSSRCSPKSSAPESRDTPPKRDTGIASEKEWGINLLDEMVNEFGTNEDGSTWYREDGEELGDNGYRCRWARMGGKSHDGSSEWKETWWEKSDWTGYKELGAEKSGKNADGDSWWETWKEVLYQDEWSNLARIERSAQKQAKSGTENAGWYEKWREKYDAKGWTEKGAHKYGKLNEQSWWEKWGEHYDGRGFVLKWTDKWAETELGTRWGDKWEEKFFAGIGSRQGETWHVSPTGERWSRTWGEEHLGNGKVHKYGKSTTGESWDIVVDEETYYEAEPHYSWADVVGDSTQLLSIQPQERPPGVYPNLDFGTSEPRKDDPPVEPLK</sequence>
<organism evidence="7 8">
    <name type="scientific">Musa balbisiana</name>
    <name type="common">Banana</name>
    <dbReference type="NCBI Taxonomy" id="52838"/>
    <lineage>
        <taxon>Eukaryota</taxon>
        <taxon>Viridiplantae</taxon>
        <taxon>Streptophyta</taxon>
        <taxon>Embryophyta</taxon>
        <taxon>Tracheophyta</taxon>
        <taxon>Spermatophyta</taxon>
        <taxon>Magnoliopsida</taxon>
        <taxon>Liliopsida</taxon>
        <taxon>Zingiberales</taxon>
        <taxon>Musaceae</taxon>
        <taxon>Musa</taxon>
    </lineage>
</organism>
<dbReference type="PANTHER" id="PTHR34113">
    <property type="entry name" value="INACTIVE PURPLE ACID PHOSPHATASE-LIKE PROTEIN"/>
    <property type="match status" value="1"/>
</dbReference>
<evidence type="ECO:0000313" key="8">
    <source>
        <dbReference type="Proteomes" id="UP000317650"/>
    </source>
</evidence>
<accession>A0A4S8KGG4</accession>
<feature type="compositionally biased region" description="Basic and acidic residues" evidence="6">
    <location>
        <begin position="26"/>
        <end position="38"/>
    </location>
</feature>
<evidence type="ECO:0000313" key="7">
    <source>
        <dbReference type="EMBL" id="THU74387.1"/>
    </source>
</evidence>
<dbReference type="AlphaFoldDB" id="A0A4S8KGG4"/>
<feature type="region of interest" description="Disordered" evidence="6">
    <location>
        <begin position="466"/>
        <end position="497"/>
    </location>
</feature>
<keyword evidence="8" id="KW-1185">Reference proteome</keyword>
<feature type="compositionally biased region" description="Basic and acidic residues" evidence="6">
    <location>
        <begin position="485"/>
        <end position="497"/>
    </location>
</feature>
<keyword evidence="3" id="KW-0934">Plastid</keyword>
<evidence type="ECO:0000256" key="4">
    <source>
        <dbReference type="ARBA" id="ARBA00022946"/>
    </source>
</evidence>
<comment type="caution">
    <text evidence="7">The sequence shown here is derived from an EMBL/GenBank/DDBJ whole genome shotgun (WGS) entry which is preliminary data.</text>
</comment>
<comment type="subcellular location">
    <subcellularLocation>
        <location evidence="1">Plastid</location>
        <location evidence="1">Chloroplast stroma</location>
    </subcellularLocation>
</comment>
<dbReference type="GO" id="GO:0005982">
    <property type="term" value="P:starch metabolic process"/>
    <property type="evidence" value="ECO:0007669"/>
    <property type="project" value="TreeGrafter"/>
</dbReference>
<evidence type="ECO:0000256" key="5">
    <source>
        <dbReference type="ARBA" id="ARBA00038237"/>
    </source>
</evidence>
<evidence type="ECO:0008006" key="9">
    <source>
        <dbReference type="Google" id="ProtNLM"/>
    </source>
</evidence>
<keyword evidence="4" id="KW-0809">Transit peptide</keyword>
<comment type="similarity">
    <text evidence="5">Belongs to the ESV1 family.</text>
</comment>
<dbReference type="Proteomes" id="UP000317650">
    <property type="component" value="Chromosome 4"/>
</dbReference>
<feature type="compositionally biased region" description="Basic and acidic residues" evidence="6">
    <location>
        <begin position="185"/>
        <end position="200"/>
    </location>
</feature>
<dbReference type="GO" id="GO:0043036">
    <property type="term" value="C:starch grain"/>
    <property type="evidence" value="ECO:0007669"/>
    <property type="project" value="TreeGrafter"/>
</dbReference>
<dbReference type="InterPro" id="IPR052495">
    <property type="entry name" value="Alpha-glucan_binding_chloro"/>
</dbReference>
<name>A0A4S8KGG4_MUSBA</name>
<dbReference type="GO" id="GO:2001070">
    <property type="term" value="F:starch binding"/>
    <property type="evidence" value="ECO:0007669"/>
    <property type="project" value="TreeGrafter"/>
</dbReference>
<feature type="compositionally biased region" description="Polar residues" evidence="6">
    <location>
        <begin position="170"/>
        <end position="184"/>
    </location>
</feature>
<reference evidence="7 8" key="1">
    <citation type="journal article" date="2019" name="Nat. Plants">
        <title>Genome sequencing of Musa balbisiana reveals subgenome evolution and function divergence in polyploid bananas.</title>
        <authorList>
            <person name="Yao X."/>
        </authorList>
    </citation>
    <scope>NUCLEOTIDE SEQUENCE [LARGE SCALE GENOMIC DNA]</scope>
    <source>
        <strain evidence="8">cv. DH-PKW</strain>
        <tissue evidence="7">Leaves</tissue>
    </source>
</reference>
<keyword evidence="2" id="KW-0150">Chloroplast</keyword>
<feature type="region of interest" description="Disordered" evidence="6">
    <location>
        <begin position="142"/>
        <end position="200"/>
    </location>
</feature>
<dbReference type="PANTHER" id="PTHR34113:SF3">
    <property type="entry name" value="PROTEIN EARLY STARVATION 1, CHLOROPLASTIC"/>
    <property type="match status" value="1"/>
</dbReference>
<dbReference type="GO" id="GO:0009570">
    <property type="term" value="C:chloroplast stroma"/>
    <property type="evidence" value="ECO:0007669"/>
    <property type="project" value="UniProtKB-SubCell"/>
</dbReference>
<proteinExistence type="inferred from homology"/>
<dbReference type="GO" id="GO:2000904">
    <property type="term" value="P:regulation of starch metabolic process"/>
    <property type="evidence" value="ECO:0007669"/>
    <property type="project" value="TreeGrafter"/>
</dbReference>
<evidence type="ECO:0000256" key="1">
    <source>
        <dbReference type="ARBA" id="ARBA00004470"/>
    </source>
</evidence>
<gene>
    <name evidence="7" type="ORF">C4D60_Mb04t32800</name>
</gene>
<feature type="region of interest" description="Disordered" evidence="6">
    <location>
        <begin position="1"/>
        <end position="72"/>
    </location>
</feature>